<feature type="domain" description="ParB-like N-terminal" evidence="5">
    <location>
        <begin position="39"/>
        <end position="137"/>
    </location>
</feature>
<dbReference type="Pfam" id="PF02195">
    <property type="entry name" value="ParB_N"/>
    <property type="match status" value="1"/>
</dbReference>
<proteinExistence type="inferred from homology"/>
<dbReference type="PANTHER" id="PTHR33375">
    <property type="entry name" value="CHROMOSOME-PARTITIONING PROTEIN PARB-RELATED"/>
    <property type="match status" value="1"/>
</dbReference>
<gene>
    <name evidence="6" type="ORF">LCGC14_1892690</name>
</gene>
<dbReference type="Gene3D" id="3.90.1530.30">
    <property type="match status" value="1"/>
</dbReference>
<dbReference type="GO" id="GO:0007059">
    <property type="term" value="P:chromosome segregation"/>
    <property type="evidence" value="ECO:0007669"/>
    <property type="project" value="UniProtKB-KW"/>
</dbReference>
<dbReference type="PANTHER" id="PTHR33375:SF1">
    <property type="entry name" value="CHROMOSOME-PARTITIONING PROTEIN PARB-RELATED"/>
    <property type="match status" value="1"/>
</dbReference>
<evidence type="ECO:0000256" key="4">
    <source>
        <dbReference type="SAM" id="MobiDB-lite"/>
    </source>
</evidence>
<name>A0A0F9FZ89_9ZZZZ</name>
<dbReference type="SMART" id="SM00470">
    <property type="entry name" value="ParB"/>
    <property type="match status" value="1"/>
</dbReference>
<dbReference type="NCBIfam" id="TIGR00180">
    <property type="entry name" value="parB_part"/>
    <property type="match status" value="1"/>
</dbReference>
<keyword evidence="3" id="KW-0238">DNA-binding</keyword>
<dbReference type="InterPro" id="IPR041468">
    <property type="entry name" value="HTH_ParB/Spo0J"/>
</dbReference>
<dbReference type="InterPro" id="IPR003115">
    <property type="entry name" value="ParB_N"/>
</dbReference>
<dbReference type="Gene3D" id="1.10.10.2830">
    <property type="match status" value="1"/>
</dbReference>
<evidence type="ECO:0000313" key="6">
    <source>
        <dbReference type="EMBL" id="KKL91638.1"/>
    </source>
</evidence>
<dbReference type="InterPro" id="IPR004437">
    <property type="entry name" value="ParB/RepB/Spo0J"/>
</dbReference>
<comment type="caution">
    <text evidence="6">The sequence shown here is derived from an EMBL/GenBank/DDBJ whole genome shotgun (WGS) entry which is preliminary data.</text>
</comment>
<dbReference type="InterPro" id="IPR057240">
    <property type="entry name" value="ParB_dimer_C"/>
</dbReference>
<evidence type="ECO:0000259" key="5">
    <source>
        <dbReference type="SMART" id="SM00470"/>
    </source>
</evidence>
<keyword evidence="2" id="KW-0159">Chromosome partition</keyword>
<dbReference type="InterPro" id="IPR050336">
    <property type="entry name" value="Chromosome_partition/occlusion"/>
</dbReference>
<feature type="compositionally biased region" description="Basic and acidic residues" evidence="4">
    <location>
        <begin position="16"/>
        <end position="27"/>
    </location>
</feature>
<dbReference type="Pfam" id="PF17762">
    <property type="entry name" value="HTH_ParB"/>
    <property type="match status" value="1"/>
</dbReference>
<feature type="region of interest" description="Disordered" evidence="4">
    <location>
        <begin position="1"/>
        <end position="27"/>
    </location>
</feature>
<dbReference type="GO" id="GO:0005694">
    <property type="term" value="C:chromosome"/>
    <property type="evidence" value="ECO:0007669"/>
    <property type="project" value="TreeGrafter"/>
</dbReference>
<dbReference type="GO" id="GO:0003677">
    <property type="term" value="F:DNA binding"/>
    <property type="evidence" value="ECO:0007669"/>
    <property type="project" value="UniProtKB-KW"/>
</dbReference>
<organism evidence="6">
    <name type="scientific">marine sediment metagenome</name>
    <dbReference type="NCBI Taxonomy" id="412755"/>
    <lineage>
        <taxon>unclassified sequences</taxon>
        <taxon>metagenomes</taxon>
        <taxon>ecological metagenomes</taxon>
    </lineage>
</organism>
<comment type="similarity">
    <text evidence="1">Belongs to the ParB family.</text>
</comment>
<dbReference type="CDD" id="cd16393">
    <property type="entry name" value="SPO0J_N"/>
    <property type="match status" value="1"/>
</dbReference>
<dbReference type="FunFam" id="3.90.1530.30:FF:000001">
    <property type="entry name" value="Chromosome partitioning protein ParB"/>
    <property type="match status" value="1"/>
</dbReference>
<reference evidence="6" key="1">
    <citation type="journal article" date="2015" name="Nature">
        <title>Complex archaea that bridge the gap between prokaryotes and eukaryotes.</title>
        <authorList>
            <person name="Spang A."/>
            <person name="Saw J.H."/>
            <person name="Jorgensen S.L."/>
            <person name="Zaremba-Niedzwiedzka K."/>
            <person name="Martijn J."/>
            <person name="Lind A.E."/>
            <person name="van Eijk R."/>
            <person name="Schleper C."/>
            <person name="Guy L."/>
            <person name="Ettema T.J."/>
        </authorList>
    </citation>
    <scope>NUCLEOTIDE SEQUENCE</scope>
</reference>
<dbReference type="AlphaFoldDB" id="A0A0F9FZ89"/>
<evidence type="ECO:0000256" key="1">
    <source>
        <dbReference type="ARBA" id="ARBA00006295"/>
    </source>
</evidence>
<evidence type="ECO:0000256" key="3">
    <source>
        <dbReference type="ARBA" id="ARBA00023125"/>
    </source>
</evidence>
<dbReference type="Pfam" id="PF23552">
    <property type="entry name" value="ParB_C"/>
    <property type="match status" value="1"/>
</dbReference>
<dbReference type="InterPro" id="IPR036086">
    <property type="entry name" value="ParB/Sulfiredoxin_sf"/>
</dbReference>
<dbReference type="SUPFAM" id="SSF110849">
    <property type="entry name" value="ParB/Sulfiredoxin"/>
    <property type="match status" value="1"/>
</dbReference>
<accession>A0A0F9FZ89</accession>
<dbReference type="GO" id="GO:0045881">
    <property type="term" value="P:positive regulation of sporulation resulting in formation of a cellular spore"/>
    <property type="evidence" value="ECO:0007669"/>
    <property type="project" value="TreeGrafter"/>
</dbReference>
<dbReference type="EMBL" id="LAZR01019680">
    <property type="protein sequence ID" value="KKL91638.1"/>
    <property type="molecule type" value="Genomic_DNA"/>
</dbReference>
<dbReference type="FunFam" id="1.10.10.2830:FF:000001">
    <property type="entry name" value="Chromosome partitioning protein ParB"/>
    <property type="match status" value="1"/>
</dbReference>
<protein>
    <recommendedName>
        <fullName evidence="5">ParB-like N-terminal domain-containing protein</fullName>
    </recommendedName>
</protein>
<evidence type="ECO:0000256" key="2">
    <source>
        <dbReference type="ARBA" id="ARBA00022829"/>
    </source>
</evidence>
<sequence length="296" mass="33976">MALGDGLASLIPSQKPEQKPEKNLSEVRRDDNQDALVIFQIEIEKITPNPYQPRHVYQDEGLEGLAQSIREFGILQPLIASKIEEEISEGTRVTYQLISGERRLRAAKRAGLERVPVIIRNVAADRDKLSIALIENIQREDLNPIEAARAYARLQDEFQLTQREIASRIGKSRETVANTLRLLNLPTHIQEAVTSRTITESQARTLLAIENLAEQEQKFQHMLHGRKKPRTARSVQKQKAARTREDVFWEQQLEERLETPVRIQRKGEKGKITISFDSHERWQSLLNKLLDEESIG</sequence>